<evidence type="ECO:0000256" key="1">
    <source>
        <dbReference type="SAM" id="MobiDB-lite"/>
    </source>
</evidence>
<feature type="compositionally biased region" description="Pro residues" evidence="1">
    <location>
        <begin position="135"/>
        <end position="147"/>
    </location>
</feature>
<feature type="region of interest" description="Disordered" evidence="1">
    <location>
        <begin position="1"/>
        <end position="213"/>
    </location>
</feature>
<proteinExistence type="predicted"/>
<feature type="compositionally biased region" description="Basic and acidic residues" evidence="1">
    <location>
        <begin position="73"/>
        <end position="82"/>
    </location>
</feature>
<sequence length="213" mass="23443">MRTSHRQPPAPPPAPSSGLTRGSMPFGRHRRPTMRKAPRPACRTGCGTDPRVKPGDEEAERGGAHVTTRRGGRSHDGGERWTPRSRWAGARTPKRKGIRSEAVAPFAALAGTPHRLPLRHPRAEPKAKTLGSMPFPLPSRPTLPAPDAPCRKRRTRRHRHGMDPRVRPEDDEADRGGARNADGNADKSARRRHPRNLPLESAPRSLRSHGESA</sequence>
<organism evidence="2 3">
    <name type="scientific">Nitratireductor thuwali</name>
    <dbReference type="NCBI Taxonomy" id="2267699"/>
    <lineage>
        <taxon>Bacteria</taxon>
        <taxon>Pseudomonadati</taxon>
        <taxon>Pseudomonadota</taxon>
        <taxon>Alphaproteobacteria</taxon>
        <taxon>Hyphomicrobiales</taxon>
        <taxon>Phyllobacteriaceae</taxon>
        <taxon>Nitratireductor</taxon>
    </lineage>
</organism>
<gene>
    <name evidence="2" type="ORF">NTH_03016</name>
</gene>
<accession>A0ABY5MKM1</accession>
<feature type="compositionally biased region" description="Basic residues" evidence="1">
    <location>
        <begin position="27"/>
        <end position="38"/>
    </location>
</feature>
<keyword evidence="3" id="KW-1185">Reference proteome</keyword>
<dbReference type="EMBL" id="CP030941">
    <property type="protein sequence ID" value="UUP18533.1"/>
    <property type="molecule type" value="Genomic_DNA"/>
</dbReference>
<evidence type="ECO:0000313" key="2">
    <source>
        <dbReference type="EMBL" id="UUP18533.1"/>
    </source>
</evidence>
<name>A0ABY5MKM1_9HYPH</name>
<feature type="compositionally biased region" description="Basic residues" evidence="1">
    <location>
        <begin position="151"/>
        <end position="160"/>
    </location>
</feature>
<evidence type="ECO:0000313" key="3">
    <source>
        <dbReference type="Proteomes" id="UP001342418"/>
    </source>
</evidence>
<protein>
    <submittedName>
        <fullName evidence="2">Uncharacterized protein</fullName>
    </submittedName>
</protein>
<dbReference type="Proteomes" id="UP001342418">
    <property type="component" value="Chromosome"/>
</dbReference>
<reference evidence="2 3" key="1">
    <citation type="submission" date="2018-07" db="EMBL/GenBank/DDBJ databases">
        <title>Genome sequence of Nitratireductor thuwali#1536.</title>
        <authorList>
            <person name="Michoud G."/>
            <person name="Merlino G."/>
            <person name="Sefrji F.O."/>
            <person name="Daffonchio D."/>
        </authorList>
    </citation>
    <scope>NUCLEOTIDE SEQUENCE [LARGE SCALE GENOMIC DNA]</scope>
    <source>
        <strain evidence="3">Nit1536</strain>
    </source>
</reference>
<feature type="compositionally biased region" description="Basic and acidic residues" evidence="1">
    <location>
        <begin position="50"/>
        <end position="63"/>
    </location>
</feature>